<evidence type="ECO:0000256" key="1">
    <source>
        <dbReference type="SAM" id="MobiDB-lite"/>
    </source>
</evidence>
<feature type="compositionally biased region" description="Basic and acidic residues" evidence="1">
    <location>
        <begin position="88"/>
        <end position="97"/>
    </location>
</feature>
<organism evidence="2 3">
    <name type="scientific">Allomyces macrogynus (strain ATCC 38327)</name>
    <name type="common">Allomyces javanicus var. macrogynus</name>
    <dbReference type="NCBI Taxonomy" id="578462"/>
    <lineage>
        <taxon>Eukaryota</taxon>
        <taxon>Fungi</taxon>
        <taxon>Fungi incertae sedis</taxon>
        <taxon>Blastocladiomycota</taxon>
        <taxon>Blastocladiomycetes</taxon>
        <taxon>Blastocladiales</taxon>
        <taxon>Blastocladiaceae</taxon>
        <taxon>Allomyces</taxon>
    </lineage>
</organism>
<evidence type="ECO:0000313" key="3">
    <source>
        <dbReference type="Proteomes" id="UP000054350"/>
    </source>
</evidence>
<dbReference type="EMBL" id="GG745328">
    <property type="protein sequence ID" value="KNE54740.1"/>
    <property type="molecule type" value="Genomic_DNA"/>
</dbReference>
<feature type="region of interest" description="Disordered" evidence="1">
    <location>
        <begin position="19"/>
        <end position="66"/>
    </location>
</feature>
<name>A0A0L0RX71_ALLM3</name>
<feature type="region of interest" description="Disordered" evidence="1">
    <location>
        <begin position="88"/>
        <end position="115"/>
    </location>
</feature>
<evidence type="ECO:0000313" key="2">
    <source>
        <dbReference type="EMBL" id="KNE54740.1"/>
    </source>
</evidence>
<gene>
    <name evidence="2" type="ORF">AMAG_17700</name>
</gene>
<sequence>MKRRAMPAGLCVLTEHLQKRPRSRHGVNVQSRVHKVERQGAHVRDPVRAKPEREQLGKEDDGKRARRVQVQLPVPCAERDRHALDDLQVSEEREKRGKVLRRAGPDLSGAVVSAT</sequence>
<dbReference type="VEuPathDB" id="FungiDB:AMAG_17700"/>
<feature type="compositionally biased region" description="Basic and acidic residues" evidence="1">
    <location>
        <begin position="34"/>
        <end position="63"/>
    </location>
</feature>
<dbReference type="Proteomes" id="UP000054350">
    <property type="component" value="Unassembled WGS sequence"/>
</dbReference>
<reference evidence="3" key="2">
    <citation type="submission" date="2009-11" db="EMBL/GenBank/DDBJ databases">
        <title>The Genome Sequence of Allomyces macrogynus strain ATCC 38327.</title>
        <authorList>
            <consortium name="The Broad Institute Genome Sequencing Platform"/>
            <person name="Russ C."/>
            <person name="Cuomo C."/>
            <person name="Shea T."/>
            <person name="Young S.K."/>
            <person name="Zeng Q."/>
            <person name="Koehrsen M."/>
            <person name="Haas B."/>
            <person name="Borodovsky M."/>
            <person name="Guigo R."/>
            <person name="Alvarado L."/>
            <person name="Berlin A."/>
            <person name="Borenstein D."/>
            <person name="Chen Z."/>
            <person name="Engels R."/>
            <person name="Freedman E."/>
            <person name="Gellesch M."/>
            <person name="Goldberg J."/>
            <person name="Griggs A."/>
            <person name="Gujja S."/>
            <person name="Heiman D."/>
            <person name="Hepburn T."/>
            <person name="Howarth C."/>
            <person name="Jen D."/>
            <person name="Larson L."/>
            <person name="Lewis B."/>
            <person name="Mehta T."/>
            <person name="Park D."/>
            <person name="Pearson M."/>
            <person name="Roberts A."/>
            <person name="Saif S."/>
            <person name="Shenoy N."/>
            <person name="Sisk P."/>
            <person name="Stolte C."/>
            <person name="Sykes S."/>
            <person name="Walk T."/>
            <person name="White J."/>
            <person name="Yandava C."/>
            <person name="Burger G."/>
            <person name="Gray M.W."/>
            <person name="Holland P.W.H."/>
            <person name="King N."/>
            <person name="Lang F.B.F."/>
            <person name="Roger A.J."/>
            <person name="Ruiz-Trillo I."/>
            <person name="Lander E."/>
            <person name="Nusbaum C."/>
        </authorList>
    </citation>
    <scope>NUCLEOTIDE SEQUENCE [LARGE SCALE GENOMIC DNA]</scope>
    <source>
        <strain evidence="3">ATCC 38327</strain>
    </source>
</reference>
<proteinExistence type="predicted"/>
<dbReference type="AlphaFoldDB" id="A0A0L0RX71"/>
<accession>A0A0L0RX71</accession>
<protein>
    <submittedName>
        <fullName evidence="2">Uncharacterized protein</fullName>
    </submittedName>
</protein>
<keyword evidence="3" id="KW-1185">Reference proteome</keyword>
<reference evidence="2 3" key="1">
    <citation type="submission" date="2009-11" db="EMBL/GenBank/DDBJ databases">
        <title>Annotation of Allomyces macrogynus ATCC 38327.</title>
        <authorList>
            <consortium name="The Broad Institute Genome Sequencing Platform"/>
            <person name="Russ C."/>
            <person name="Cuomo C."/>
            <person name="Burger G."/>
            <person name="Gray M.W."/>
            <person name="Holland P.W.H."/>
            <person name="King N."/>
            <person name="Lang F.B.F."/>
            <person name="Roger A.J."/>
            <person name="Ruiz-Trillo I."/>
            <person name="Young S.K."/>
            <person name="Zeng Q."/>
            <person name="Gargeya S."/>
            <person name="Fitzgerald M."/>
            <person name="Haas B."/>
            <person name="Abouelleil A."/>
            <person name="Alvarado L."/>
            <person name="Arachchi H.M."/>
            <person name="Berlin A."/>
            <person name="Chapman S.B."/>
            <person name="Gearin G."/>
            <person name="Goldberg J."/>
            <person name="Griggs A."/>
            <person name="Gujja S."/>
            <person name="Hansen M."/>
            <person name="Heiman D."/>
            <person name="Howarth C."/>
            <person name="Larimer J."/>
            <person name="Lui A."/>
            <person name="MacDonald P.J.P."/>
            <person name="McCowen C."/>
            <person name="Montmayeur A."/>
            <person name="Murphy C."/>
            <person name="Neiman D."/>
            <person name="Pearson M."/>
            <person name="Priest M."/>
            <person name="Roberts A."/>
            <person name="Saif S."/>
            <person name="Shea T."/>
            <person name="Sisk P."/>
            <person name="Stolte C."/>
            <person name="Sykes S."/>
            <person name="Wortman J."/>
            <person name="Nusbaum C."/>
            <person name="Birren B."/>
        </authorList>
    </citation>
    <scope>NUCLEOTIDE SEQUENCE [LARGE SCALE GENOMIC DNA]</scope>
    <source>
        <strain evidence="2 3">ATCC 38327</strain>
    </source>
</reference>